<evidence type="ECO:0000256" key="15">
    <source>
        <dbReference type="ARBA" id="ARBA00030304"/>
    </source>
</evidence>
<dbReference type="InterPro" id="IPR011009">
    <property type="entry name" value="Kinase-like_dom_sf"/>
</dbReference>
<evidence type="ECO:0000256" key="10">
    <source>
        <dbReference type="ARBA" id="ARBA00022968"/>
    </source>
</evidence>
<dbReference type="InterPro" id="IPR000719">
    <property type="entry name" value="Prot_kinase_dom"/>
</dbReference>
<evidence type="ECO:0000256" key="11">
    <source>
        <dbReference type="ARBA" id="ARBA00022989"/>
    </source>
</evidence>
<dbReference type="SUPFAM" id="SSF56112">
    <property type="entry name" value="Protein kinase-like (PK-like)"/>
    <property type="match status" value="1"/>
</dbReference>
<comment type="subcellular location">
    <subcellularLocation>
        <location evidence="1">Endoplasmic reticulum membrane</location>
        <topology evidence="1">Single-pass type II membrane protein</topology>
    </subcellularLocation>
</comment>
<evidence type="ECO:0000256" key="16">
    <source>
        <dbReference type="ARBA" id="ARBA00030430"/>
    </source>
</evidence>
<dbReference type="GO" id="GO:0005789">
    <property type="term" value="C:endoplasmic reticulum membrane"/>
    <property type="evidence" value="ECO:0007669"/>
    <property type="project" value="UniProtKB-SubCell"/>
</dbReference>
<dbReference type="GO" id="GO:0019200">
    <property type="term" value="F:carbohydrate kinase activity"/>
    <property type="evidence" value="ECO:0007669"/>
    <property type="project" value="InterPro"/>
</dbReference>
<dbReference type="InterPro" id="IPR039318">
    <property type="entry name" value="POMK"/>
</dbReference>
<evidence type="ECO:0000256" key="6">
    <source>
        <dbReference type="ARBA" id="ARBA00022741"/>
    </source>
</evidence>
<dbReference type="PANTHER" id="PTHR22618">
    <property type="entry name" value="PROTEIN O-MANNOSE KINASE"/>
    <property type="match status" value="1"/>
</dbReference>
<reference evidence="18" key="1">
    <citation type="submission" date="2023-10" db="EMBL/GenBank/DDBJ databases">
        <title>Genome assemblies of two species of porcelain crab, Petrolisthes cinctipes and Petrolisthes manimaculis (Anomura: Porcellanidae).</title>
        <authorList>
            <person name="Angst P."/>
        </authorList>
    </citation>
    <scope>NUCLEOTIDE SEQUENCE</scope>
    <source>
        <strain evidence="18">PB745_01</strain>
        <tissue evidence="18">Gill</tissue>
    </source>
</reference>
<comment type="function">
    <text evidence="13">Protein O-mannose kinase that specifically mediates phosphorylation at the 6-position of an O-mannose of the trisaccharide (N-acetylgalactosamine (GalNAc)-beta-1,3-N-acetylglucosamine (GlcNAc)-beta-1,4-mannose) to generate phosphorylated O-mannosyl trisaccharide (N-acetylgalactosamine-beta-1,3-N-acetylglucosamine-beta-1,4-(phosphate-6-)mannose). Phosphorylated O-mannosyl trisaccharide is a carbohydrate structure present in alpha-dystroglycan (DAG1), which is required for binding laminin G-like domain-containing extracellular proteins with high affinity. Only shows kinase activity when the GalNAc-beta-3-GlcNAc-beta-terminus is linked to the 4-position of O-mannose, suggesting that this disaccharide serves as the substrate recognition motif.</text>
</comment>
<keyword evidence="7" id="KW-0418">Kinase</keyword>
<dbReference type="Pfam" id="PF07714">
    <property type="entry name" value="PK_Tyr_Ser-Thr"/>
    <property type="match status" value="1"/>
</dbReference>
<evidence type="ECO:0000313" key="19">
    <source>
        <dbReference type="Proteomes" id="UP001286313"/>
    </source>
</evidence>
<evidence type="ECO:0000256" key="12">
    <source>
        <dbReference type="ARBA" id="ARBA00023136"/>
    </source>
</evidence>
<dbReference type="GO" id="GO:0005524">
    <property type="term" value="F:ATP binding"/>
    <property type="evidence" value="ECO:0007669"/>
    <property type="project" value="UniProtKB-KW"/>
</dbReference>
<evidence type="ECO:0000256" key="2">
    <source>
        <dbReference type="ARBA" id="ARBA00011932"/>
    </source>
</evidence>
<evidence type="ECO:0000256" key="9">
    <source>
        <dbReference type="ARBA" id="ARBA00022840"/>
    </source>
</evidence>
<dbReference type="Proteomes" id="UP001286313">
    <property type="component" value="Unassembled WGS sequence"/>
</dbReference>
<keyword evidence="6" id="KW-0547">Nucleotide-binding</keyword>
<protein>
    <recommendedName>
        <fullName evidence="3">Protein O-mannose kinase</fullName>
        <ecNumber evidence="2">2.7.1.183</ecNumber>
    </recommendedName>
    <alternativeName>
        <fullName evidence="16">Protein kinase-like protein SgK196</fullName>
    </alternativeName>
    <alternativeName>
        <fullName evidence="15">Sugen kinase 196</fullName>
    </alternativeName>
</protein>
<keyword evidence="19" id="KW-1185">Reference proteome</keyword>
<dbReference type="GO" id="GO:0006493">
    <property type="term" value="P:protein O-linked glycosylation"/>
    <property type="evidence" value="ECO:0007669"/>
    <property type="project" value="InterPro"/>
</dbReference>
<gene>
    <name evidence="18" type="ORF">Pcinc_014446</name>
</gene>
<organism evidence="18 19">
    <name type="scientific">Petrolisthes cinctipes</name>
    <name type="common">Flat porcelain crab</name>
    <dbReference type="NCBI Taxonomy" id="88211"/>
    <lineage>
        <taxon>Eukaryota</taxon>
        <taxon>Metazoa</taxon>
        <taxon>Ecdysozoa</taxon>
        <taxon>Arthropoda</taxon>
        <taxon>Crustacea</taxon>
        <taxon>Multicrustacea</taxon>
        <taxon>Malacostraca</taxon>
        <taxon>Eumalacostraca</taxon>
        <taxon>Eucarida</taxon>
        <taxon>Decapoda</taxon>
        <taxon>Pleocyemata</taxon>
        <taxon>Anomura</taxon>
        <taxon>Galatheoidea</taxon>
        <taxon>Porcellanidae</taxon>
        <taxon>Petrolisthes</taxon>
    </lineage>
</organism>
<evidence type="ECO:0000256" key="5">
    <source>
        <dbReference type="ARBA" id="ARBA00022692"/>
    </source>
</evidence>
<dbReference type="Gene3D" id="1.10.510.10">
    <property type="entry name" value="Transferase(Phosphotransferase) domain 1"/>
    <property type="match status" value="1"/>
</dbReference>
<proteinExistence type="predicted"/>
<accession>A0AAE1KT84</accession>
<keyword evidence="4" id="KW-0808">Transferase</keyword>
<evidence type="ECO:0000256" key="14">
    <source>
        <dbReference type="ARBA" id="ARBA00029343"/>
    </source>
</evidence>
<dbReference type="PROSITE" id="PS50011">
    <property type="entry name" value="PROTEIN_KINASE_DOM"/>
    <property type="match status" value="1"/>
</dbReference>
<evidence type="ECO:0000256" key="13">
    <source>
        <dbReference type="ARBA" id="ARBA00025665"/>
    </source>
</evidence>
<evidence type="ECO:0000256" key="8">
    <source>
        <dbReference type="ARBA" id="ARBA00022824"/>
    </source>
</evidence>
<evidence type="ECO:0000256" key="1">
    <source>
        <dbReference type="ARBA" id="ARBA00004648"/>
    </source>
</evidence>
<evidence type="ECO:0000256" key="4">
    <source>
        <dbReference type="ARBA" id="ARBA00022679"/>
    </source>
</evidence>
<keyword evidence="12" id="KW-0472">Membrane</keyword>
<dbReference type="GO" id="GO:0004672">
    <property type="term" value="F:protein kinase activity"/>
    <property type="evidence" value="ECO:0007669"/>
    <property type="project" value="InterPro"/>
</dbReference>
<dbReference type="EMBL" id="JAWQEG010001258">
    <property type="protein sequence ID" value="KAK3881095.1"/>
    <property type="molecule type" value="Genomic_DNA"/>
</dbReference>
<feature type="domain" description="Protein kinase" evidence="17">
    <location>
        <begin position="16"/>
        <end position="278"/>
    </location>
</feature>
<evidence type="ECO:0000259" key="17">
    <source>
        <dbReference type="PROSITE" id="PS50011"/>
    </source>
</evidence>
<dbReference type="AlphaFoldDB" id="A0AAE1KT84"/>
<keyword evidence="9" id="KW-0067">ATP-binding</keyword>
<keyword evidence="5" id="KW-0812">Transmembrane</keyword>
<comment type="catalytic activity">
    <reaction evidence="14">
        <text>3-O-[beta-D-GalNAc-(1-&gt;3)-beta-D-GlcNAc-(1-&gt;4)-alpha-D-Man]-L-Thr-[protein] + ATP = 3-O-[beta-D-GalNAc-(1-&gt;3)-beta-D-GlcNAc-(1-&gt;4)-(O-6-P-alpha-D-Man)]-Thr-[protein] + ADP + H(+)</text>
        <dbReference type="Rhea" id="RHEA:52616"/>
        <dbReference type="Rhea" id="RHEA-COMP:13308"/>
        <dbReference type="Rhea" id="RHEA-COMP:13309"/>
        <dbReference type="ChEBI" id="CHEBI:15378"/>
        <dbReference type="ChEBI" id="CHEBI:30616"/>
        <dbReference type="ChEBI" id="CHEBI:136709"/>
        <dbReference type="ChEBI" id="CHEBI:136710"/>
        <dbReference type="ChEBI" id="CHEBI:456216"/>
        <dbReference type="EC" id="2.7.1.183"/>
    </reaction>
</comment>
<dbReference type="InterPro" id="IPR001245">
    <property type="entry name" value="Ser-Thr/Tyr_kinase_cat_dom"/>
</dbReference>
<keyword evidence="8" id="KW-0256">Endoplasmic reticulum</keyword>
<evidence type="ECO:0000313" key="18">
    <source>
        <dbReference type="EMBL" id="KAK3881095.1"/>
    </source>
</evidence>
<evidence type="ECO:0000256" key="7">
    <source>
        <dbReference type="ARBA" id="ARBA00022777"/>
    </source>
</evidence>
<keyword evidence="11" id="KW-1133">Transmembrane helix</keyword>
<evidence type="ECO:0000256" key="3">
    <source>
        <dbReference type="ARBA" id="ARBA00015906"/>
    </source>
</evidence>
<name>A0AAE1KT84_PETCI</name>
<sequence>MIDCHPWLSCQDINRLNIGDLIGYGAVKHIYQSTWNNVNVALVFVNNREYIEDFMHGLRMLRELGPSEFIVQLVGFCTEEEVYVTEYHPLGNALNFHKIFPDTSVSLGKKFQFCIRYVEIIEYLHNSPAGKRVMCDSNSLNKILEQYLITTTHSLVVNDVDALPEVNGSGIVCGHKELNGDFVAPEQRWPHQGEPFVEDEMKLYDEKVDVWKIPPVCNYFLGYCEAAGVFKYYLLPVHEKCRQHNPHSRPTATDILTDYKKYYKEYFLDEEMKERDEL</sequence>
<keyword evidence="10" id="KW-0735">Signal-anchor</keyword>
<comment type="caution">
    <text evidence="18">The sequence shown here is derived from an EMBL/GenBank/DDBJ whole genome shotgun (WGS) entry which is preliminary data.</text>
</comment>
<dbReference type="PANTHER" id="PTHR22618:SF2">
    <property type="entry name" value="PROTEIN O-MANNOSE KINASE"/>
    <property type="match status" value="1"/>
</dbReference>
<dbReference type="EC" id="2.7.1.183" evidence="2"/>